<dbReference type="FunFam" id="3.10.180.10:FF:000001">
    <property type="entry name" value="4-hydroxyphenylpyruvate dioxygenase"/>
    <property type="match status" value="1"/>
</dbReference>
<gene>
    <name evidence="7" type="ORF">BTDB27_005587</name>
</gene>
<feature type="domain" description="VOC" evidence="6">
    <location>
        <begin position="38"/>
        <end position="168"/>
    </location>
</feature>
<dbReference type="InterPro" id="IPR037523">
    <property type="entry name" value="VOC_core"/>
</dbReference>
<evidence type="ECO:0000256" key="3">
    <source>
        <dbReference type="ARBA" id="ARBA00022737"/>
    </source>
</evidence>
<evidence type="ECO:0000313" key="7">
    <source>
        <dbReference type="EMBL" id="CDN39245.1"/>
    </source>
</evidence>
<feature type="binding site" evidence="5">
    <location>
        <position position="278"/>
    </location>
    <ligand>
        <name>Fe cation</name>
        <dbReference type="ChEBI" id="CHEBI:24875"/>
    </ligand>
</feature>
<dbReference type="SUPFAM" id="SSF54593">
    <property type="entry name" value="Glyoxalase/Bleomycin resistance protein/Dihydroxybiphenyl dioxygenase"/>
    <property type="match status" value="1"/>
</dbReference>
<organism evidence="7">
    <name type="scientific">Bacillus thuringiensis DB27</name>
    <dbReference type="NCBI Taxonomy" id="1431339"/>
    <lineage>
        <taxon>Bacteria</taxon>
        <taxon>Bacillati</taxon>
        <taxon>Bacillota</taxon>
        <taxon>Bacilli</taxon>
        <taxon>Bacillales</taxon>
        <taxon>Bacillaceae</taxon>
        <taxon>Bacillus</taxon>
        <taxon>Bacillus cereus group</taxon>
    </lineage>
</organism>
<feature type="binding site" evidence="5">
    <location>
        <position position="357"/>
    </location>
    <ligand>
        <name>Fe cation</name>
        <dbReference type="ChEBI" id="CHEBI:24875"/>
    </ligand>
</feature>
<dbReference type="Pfam" id="PF00903">
    <property type="entry name" value="Glyoxalase"/>
    <property type="match status" value="1"/>
</dbReference>
<dbReference type="CDD" id="cd07250">
    <property type="entry name" value="HPPD_C_like"/>
    <property type="match status" value="1"/>
</dbReference>
<dbReference type="CDD" id="cd08342">
    <property type="entry name" value="HPPD_N_like"/>
    <property type="match status" value="1"/>
</dbReference>
<dbReference type="HOGENOM" id="CLU_034004_1_1_9"/>
<keyword evidence="2 5" id="KW-0479">Metal-binding</keyword>
<accession>W8Z9Q8</accession>
<comment type="similarity">
    <text evidence="1">Belongs to the 4HPPD family.</text>
</comment>
<keyword evidence="4 5" id="KW-0408">Iron</keyword>
<dbReference type="GO" id="GO:0006572">
    <property type="term" value="P:L-tyrosine catabolic process"/>
    <property type="evidence" value="ECO:0007669"/>
    <property type="project" value="TreeGrafter"/>
</dbReference>
<reference evidence="7" key="1">
    <citation type="submission" date="2014-01" db="EMBL/GenBank/DDBJ databases">
        <title>Draft genome sequence of highly nematicidal Bacillus thuringiensis DB27.</title>
        <authorList>
            <person name="Iatsenko I."/>
            <person name="Pickard D."/>
            <person name="Corton C."/>
            <person name="Dougan G."/>
            <person name="Sommer R.J."/>
        </authorList>
    </citation>
    <scope>NUCLEOTIDE SEQUENCE [LARGE SCALE GENOMIC DNA]</scope>
    <source>
        <strain evidence="7">DB27</strain>
    </source>
</reference>
<evidence type="ECO:0000256" key="1">
    <source>
        <dbReference type="ARBA" id="ARBA00005877"/>
    </source>
</evidence>
<dbReference type="Gene3D" id="3.10.180.10">
    <property type="entry name" value="2,3-Dihydroxybiphenyl 1,2-Dioxygenase, domain 1"/>
    <property type="match status" value="2"/>
</dbReference>
<evidence type="ECO:0000256" key="2">
    <source>
        <dbReference type="ARBA" id="ARBA00022723"/>
    </source>
</evidence>
<comment type="cofactor">
    <cofactor evidence="5">
        <name>Fe cation</name>
        <dbReference type="ChEBI" id="CHEBI:24875"/>
    </cofactor>
    <text evidence="5">Binds 1 Fe cation per subunit.</text>
</comment>
<dbReference type="Proteomes" id="UP000030682">
    <property type="component" value="Unassembled WGS sequence"/>
</dbReference>
<dbReference type="PROSITE" id="PS51819">
    <property type="entry name" value="VOC"/>
    <property type="match status" value="2"/>
</dbReference>
<dbReference type="NCBIfam" id="TIGR01263">
    <property type="entry name" value="4HPPD"/>
    <property type="match status" value="1"/>
</dbReference>
<dbReference type="AlphaFoldDB" id="W8Z9Q8"/>
<dbReference type="GO" id="GO:0003868">
    <property type="term" value="F:4-hydroxyphenylpyruvate dioxygenase activity"/>
    <property type="evidence" value="ECO:0007669"/>
    <property type="project" value="InterPro"/>
</dbReference>
<dbReference type="FunFam" id="3.10.180.10:FF:000009">
    <property type="entry name" value="4-hydroxyphenylpyruvate dioxygenase"/>
    <property type="match status" value="1"/>
</dbReference>
<dbReference type="InterPro" id="IPR005956">
    <property type="entry name" value="4OHPhenylPyrv_dOase"/>
</dbReference>
<dbReference type="GO" id="GO:0046872">
    <property type="term" value="F:metal ion binding"/>
    <property type="evidence" value="ECO:0007669"/>
    <property type="project" value="UniProtKB-KW"/>
</dbReference>
<dbReference type="InterPro" id="IPR029068">
    <property type="entry name" value="Glyas_Bleomycin-R_OHBP_Dase"/>
</dbReference>
<dbReference type="PANTHER" id="PTHR11959">
    <property type="entry name" value="4-HYDROXYPHENYLPYRUVATE DIOXYGENASE"/>
    <property type="match status" value="1"/>
</dbReference>
<dbReference type="InterPro" id="IPR004360">
    <property type="entry name" value="Glyas_Fos-R_dOase_dom"/>
</dbReference>
<name>W8Z9Q8_BACTU</name>
<keyword evidence="3" id="KW-0677">Repeat</keyword>
<reference evidence="7" key="2">
    <citation type="submission" date="2014-01" db="EMBL/GenBank/DDBJ databases">
        <authorList>
            <person name="Aslett M."/>
        </authorList>
    </citation>
    <scope>NUCLEOTIDE SEQUENCE [LARGE SCALE GENOMIC DNA]</scope>
    <source>
        <strain evidence="7">DB27</strain>
    </source>
</reference>
<feature type="binding site" evidence="5">
    <location>
        <position position="198"/>
    </location>
    <ligand>
        <name>Fe cation</name>
        <dbReference type="ChEBI" id="CHEBI:24875"/>
    </ligand>
</feature>
<evidence type="ECO:0000256" key="4">
    <source>
        <dbReference type="ARBA" id="ARBA00023004"/>
    </source>
</evidence>
<dbReference type="EMBL" id="HG810021">
    <property type="protein sequence ID" value="CDN39245.1"/>
    <property type="molecule type" value="Genomic_DNA"/>
</dbReference>
<dbReference type="PANTHER" id="PTHR11959:SF1">
    <property type="entry name" value="4-HYDROXYPHENYLPYRUVATE DIOXYGENASE"/>
    <property type="match status" value="1"/>
</dbReference>
<proteinExistence type="inferred from homology"/>
<dbReference type="InterPro" id="IPR041735">
    <property type="entry name" value="4OHPhenylPyrv_dOase_C"/>
</dbReference>
<feature type="domain" description="VOC" evidence="6">
    <location>
        <begin position="195"/>
        <end position="346"/>
    </location>
</feature>
<evidence type="ECO:0000259" key="6">
    <source>
        <dbReference type="PROSITE" id="PS51819"/>
    </source>
</evidence>
<dbReference type="PIRSF" id="PIRSF009283">
    <property type="entry name" value="HPP_dOase"/>
    <property type="match status" value="1"/>
</dbReference>
<evidence type="ECO:0000256" key="5">
    <source>
        <dbReference type="PIRSR" id="PIRSR009283-1"/>
    </source>
</evidence>
<protein>
    <recommendedName>
        <fullName evidence="6">VOC domain-containing protein</fullName>
    </recommendedName>
</protein>
<dbReference type="InterPro" id="IPR041736">
    <property type="entry name" value="4OHPhenylPyrv_dOase_N"/>
</dbReference>
<sequence length="389" mass="44067">MVLSMDHLIYLQGDEDIMKQKSMDTLAAQMEDFFPVRDVDHLEFYVGNAKQSSYYLARAFGFKIVAYSGLETGNREKVSYVLVQKNMRFVVSGALSSENRIAEFVKTHGDGVKDVALLVDDVDKAYSEAVKRGAVAIAPPQELTDEDGTLKKAVIGTYGDTIHTLVERKNYKGAFMPGFQKVEFNIPFEESGLIAVDHVVGNVEKMEEWVSYYENVMGFKQMIHFDDDDISTEYSALMSKVMTNGSRIKFPINEPADGKRKSQIQEYLEFYNGAGVQHLALLTSDIVKTVEALRANGVEFLDTPDTYYDELTARVGKIDEEIDKLKELKILVDRDDEGYLLQIFTKPIVDRPTLFIEIIQRKGSRGFGEGNFKALFESIEREQERRGNL</sequence>